<dbReference type="InterPro" id="IPR036298">
    <property type="entry name" value="Chalcone_isomerase_sf"/>
</dbReference>
<dbReference type="InterPro" id="IPR016087">
    <property type="entry name" value="Chalcone_isomerase"/>
</dbReference>
<evidence type="ECO:0000259" key="2">
    <source>
        <dbReference type="Pfam" id="PF16036"/>
    </source>
</evidence>
<dbReference type="PANTHER" id="PTHR47698">
    <property type="entry name" value="FATTY-ACID-BINDING PROTEIN 3, CHLOROPLASTIC"/>
    <property type="match status" value="1"/>
</dbReference>
<dbReference type="OrthoDB" id="9795336at2"/>
<feature type="signal peptide" evidence="1">
    <location>
        <begin position="1"/>
        <end position="20"/>
    </location>
</feature>
<keyword evidence="4" id="KW-1185">Reference proteome</keyword>
<dbReference type="Proteomes" id="UP000563426">
    <property type="component" value="Unassembled WGS sequence"/>
</dbReference>
<dbReference type="PANTHER" id="PTHR47698:SF2">
    <property type="entry name" value="FATTY-ACID-BINDING PROTEIN 3, CHLOROPLASTIC"/>
    <property type="match status" value="1"/>
</dbReference>
<dbReference type="GO" id="GO:0016872">
    <property type="term" value="F:intramolecular lyase activity"/>
    <property type="evidence" value="ECO:0007669"/>
    <property type="project" value="InterPro"/>
</dbReference>
<evidence type="ECO:0000313" key="4">
    <source>
        <dbReference type="Proteomes" id="UP000563426"/>
    </source>
</evidence>
<dbReference type="Pfam" id="PF16036">
    <property type="entry name" value="Chalcone_3"/>
    <property type="match status" value="1"/>
</dbReference>
<comment type="caution">
    <text evidence="3">The sequence shown here is derived from an EMBL/GenBank/DDBJ whole genome shotgun (WGS) entry which is preliminary data.</text>
</comment>
<dbReference type="Gene3D" id="3.50.70.10">
    <property type="match status" value="1"/>
</dbReference>
<evidence type="ECO:0000256" key="1">
    <source>
        <dbReference type="SAM" id="SignalP"/>
    </source>
</evidence>
<dbReference type="RefSeq" id="WP_120530604.1">
    <property type="nucleotide sequence ID" value="NZ_JABFJV010000036.1"/>
</dbReference>
<proteinExistence type="predicted"/>
<keyword evidence="3" id="KW-0413">Isomerase</keyword>
<protein>
    <submittedName>
        <fullName evidence="3">Chalcone isomerase family protein</fullName>
    </submittedName>
</protein>
<dbReference type="SUPFAM" id="SSF54626">
    <property type="entry name" value="Chalcone isomerase"/>
    <property type="match status" value="1"/>
</dbReference>
<feature type="domain" description="Chalcone isomerase" evidence="2">
    <location>
        <begin position="20"/>
        <end position="184"/>
    </location>
</feature>
<feature type="chain" id="PRO_5044075895" evidence="1">
    <location>
        <begin position="21"/>
        <end position="187"/>
    </location>
</feature>
<dbReference type="AlphaFoldDB" id="A0A3A8GVE9"/>
<sequence length="187" mass="20396">MKKTLTAVLLSLTLAAPVMAKDIAGVKYPDTATVNGKELKLNGVGLRKKAIFKVYTVGLYVETPTQDATALLNADEIKRVRMFMKRDLKKDQITEAIENGFKKNAGANLPKLQDRLNTFKNAIPAEVKEGQELILTYVPGKGTNVHTSDGKSIDVEGKDFADALFSVWLGKDPVDDGLKDGMLGKED</sequence>
<reference evidence="3 4" key="1">
    <citation type="submission" date="2020-05" db="EMBL/GenBank/DDBJ databases">
        <authorList>
            <person name="Whitworth D."/>
        </authorList>
    </citation>
    <scope>NUCLEOTIDE SEQUENCE [LARGE SCALE GENOMIC DNA]</scope>
    <source>
        <strain evidence="3 4">AB043B</strain>
    </source>
</reference>
<accession>A0A3A8GVE9</accession>
<dbReference type="EMBL" id="JABFJV010000036">
    <property type="protein sequence ID" value="NOK33404.1"/>
    <property type="molecule type" value="Genomic_DNA"/>
</dbReference>
<name>A0A3A8GVE9_9BACT</name>
<dbReference type="InterPro" id="IPR016088">
    <property type="entry name" value="Chalcone_isomerase_3-sand"/>
</dbReference>
<evidence type="ECO:0000313" key="3">
    <source>
        <dbReference type="EMBL" id="NOK33404.1"/>
    </source>
</evidence>
<organism evidence="3 4">
    <name type="scientific">Corallococcus exercitus</name>
    <dbReference type="NCBI Taxonomy" id="2316736"/>
    <lineage>
        <taxon>Bacteria</taxon>
        <taxon>Pseudomonadati</taxon>
        <taxon>Myxococcota</taxon>
        <taxon>Myxococcia</taxon>
        <taxon>Myxococcales</taxon>
        <taxon>Cystobacterineae</taxon>
        <taxon>Myxococcaceae</taxon>
        <taxon>Corallococcus</taxon>
    </lineage>
</organism>
<gene>
    <name evidence="3" type="ORF">HMI49_09365</name>
</gene>
<keyword evidence="1" id="KW-0732">Signal</keyword>